<dbReference type="SUPFAM" id="SSF53756">
    <property type="entry name" value="UDP-Glycosyltransferase/glycogen phosphorylase"/>
    <property type="match status" value="1"/>
</dbReference>
<sequence>MLTDYDAAVYHLGDHAPNHRDIWLASLAVPGVVVIHDVSLSNLFHGYLLDRGDYAEEFGRWYGPDIGDRTRRVLDGSGEAAPWNDGDGMTFPFLSLAASGARHLIAHSQYAAGALATTALAEVDVIGLPLLTQRSGGLDREALGLPRDVPIILQAGVLNVNKRIDVVVEAVAELLATRAVHLVVAGKDGGVSMEQVTAWAERAGMASSFTAFSSPSDEVMASLREHATVATVLREPCLEGASYALLESLDAGLPVVAVAEGSYREVVGSFMRHVEAPPTAVPVAAALDSILGSDLPEASKAARLHVRAHHEPAGYARRVMEVLEADRDAEIRHQLTSSLGGVLLSLGLSEDLRVVEAVSQRVEDLFGGEPRVLPHVADRAGANPTLSHPR</sequence>
<name>A0ABY5KZG1_9CELL</name>
<keyword evidence="1 3" id="KW-0808">Transferase</keyword>
<dbReference type="Pfam" id="PF00534">
    <property type="entry name" value="Glycos_transf_1"/>
    <property type="match status" value="1"/>
</dbReference>
<dbReference type="RefSeq" id="WP_227570739.1">
    <property type="nucleotide sequence ID" value="NZ_CP101988.1"/>
</dbReference>
<dbReference type="EC" id="2.4.-.-" evidence="3"/>
<gene>
    <name evidence="3" type="ORF">NP064_12165</name>
</gene>
<dbReference type="Proteomes" id="UP001316189">
    <property type="component" value="Chromosome"/>
</dbReference>
<dbReference type="PANTHER" id="PTHR46401">
    <property type="entry name" value="GLYCOSYLTRANSFERASE WBBK-RELATED"/>
    <property type="match status" value="1"/>
</dbReference>
<accession>A0ABY5KZG1</accession>
<dbReference type="Gene3D" id="3.40.50.2000">
    <property type="entry name" value="Glycogen Phosphorylase B"/>
    <property type="match status" value="1"/>
</dbReference>
<protein>
    <submittedName>
        <fullName evidence="3">Glycosyltransferase</fullName>
        <ecNumber evidence="3">2.4.-.-</ecNumber>
    </submittedName>
</protein>
<keyword evidence="3" id="KW-0328">Glycosyltransferase</keyword>
<evidence type="ECO:0000256" key="1">
    <source>
        <dbReference type="ARBA" id="ARBA00022679"/>
    </source>
</evidence>
<keyword evidence="4" id="KW-1185">Reference proteome</keyword>
<feature type="domain" description="Glycosyl transferase family 1" evidence="2">
    <location>
        <begin position="139"/>
        <end position="294"/>
    </location>
</feature>
<evidence type="ECO:0000259" key="2">
    <source>
        <dbReference type="Pfam" id="PF00534"/>
    </source>
</evidence>
<dbReference type="PANTHER" id="PTHR46401:SF2">
    <property type="entry name" value="GLYCOSYLTRANSFERASE WBBK-RELATED"/>
    <property type="match status" value="1"/>
</dbReference>
<reference evidence="3 4" key="1">
    <citation type="submission" date="2022-07" db="EMBL/GenBank/DDBJ databases">
        <title>Novel species in genus cellulomonas.</title>
        <authorList>
            <person name="Ye L."/>
        </authorList>
    </citation>
    <scope>NUCLEOTIDE SEQUENCE [LARGE SCALE GENOMIC DNA]</scope>
    <source>
        <strain evidence="4">zg-Y338</strain>
    </source>
</reference>
<proteinExistence type="predicted"/>
<organism evidence="3 4">
    <name type="scientific">Cellulomonas chengniuliangii</name>
    <dbReference type="NCBI Taxonomy" id="2968084"/>
    <lineage>
        <taxon>Bacteria</taxon>
        <taxon>Bacillati</taxon>
        <taxon>Actinomycetota</taxon>
        <taxon>Actinomycetes</taxon>
        <taxon>Micrococcales</taxon>
        <taxon>Cellulomonadaceae</taxon>
        <taxon>Cellulomonas</taxon>
    </lineage>
</organism>
<evidence type="ECO:0000313" key="3">
    <source>
        <dbReference type="EMBL" id="UUI74545.1"/>
    </source>
</evidence>
<dbReference type="GO" id="GO:0016757">
    <property type="term" value="F:glycosyltransferase activity"/>
    <property type="evidence" value="ECO:0007669"/>
    <property type="project" value="UniProtKB-KW"/>
</dbReference>
<dbReference type="InterPro" id="IPR001296">
    <property type="entry name" value="Glyco_trans_1"/>
</dbReference>
<dbReference type="EMBL" id="CP101988">
    <property type="protein sequence ID" value="UUI74545.1"/>
    <property type="molecule type" value="Genomic_DNA"/>
</dbReference>
<evidence type="ECO:0000313" key="4">
    <source>
        <dbReference type="Proteomes" id="UP001316189"/>
    </source>
</evidence>